<dbReference type="PANTHER" id="PTHR43649:SF33">
    <property type="entry name" value="POLYGALACTURONAN_RHAMNOGALACTURONAN-BINDING PROTEIN YTCQ"/>
    <property type="match status" value="1"/>
</dbReference>
<dbReference type="CDD" id="cd13583">
    <property type="entry name" value="PBP2_AlgQ_like_4"/>
    <property type="match status" value="1"/>
</dbReference>
<dbReference type="Gene3D" id="3.40.190.10">
    <property type="entry name" value="Periplasmic binding protein-like II"/>
    <property type="match status" value="2"/>
</dbReference>
<dbReference type="SUPFAM" id="SSF53850">
    <property type="entry name" value="Periplasmic binding protein-like II"/>
    <property type="match status" value="1"/>
</dbReference>
<keyword evidence="4" id="KW-0564">Palmitate</keyword>
<organism evidence="6 7">
    <name type="scientific">Phytohabitans aurantiacus</name>
    <dbReference type="NCBI Taxonomy" id="3016789"/>
    <lineage>
        <taxon>Bacteria</taxon>
        <taxon>Bacillati</taxon>
        <taxon>Actinomycetota</taxon>
        <taxon>Actinomycetes</taxon>
        <taxon>Micromonosporales</taxon>
        <taxon>Micromonosporaceae</taxon>
    </lineage>
</organism>
<dbReference type="InterPro" id="IPR006059">
    <property type="entry name" value="SBP"/>
</dbReference>
<evidence type="ECO:0000313" key="7">
    <source>
        <dbReference type="Proteomes" id="UP001144280"/>
    </source>
</evidence>
<proteinExistence type="predicted"/>
<evidence type="ECO:0000256" key="1">
    <source>
        <dbReference type="ARBA" id="ARBA00022475"/>
    </source>
</evidence>
<name>A0ABQ5QSW7_9ACTN</name>
<protein>
    <submittedName>
        <fullName evidence="6">Sugar ABC transporter substrate-binding protein</fullName>
    </submittedName>
</protein>
<comment type="caution">
    <text evidence="6">The sequence shown here is derived from an EMBL/GenBank/DDBJ whole genome shotgun (WGS) entry which is preliminary data.</text>
</comment>
<keyword evidence="7" id="KW-1185">Reference proteome</keyword>
<dbReference type="Pfam" id="PF01547">
    <property type="entry name" value="SBP_bac_1"/>
    <property type="match status" value="1"/>
</dbReference>
<dbReference type="InterPro" id="IPR050490">
    <property type="entry name" value="Bact_solute-bd_prot1"/>
</dbReference>
<keyword evidence="5" id="KW-0449">Lipoprotein</keyword>
<accession>A0ABQ5QSW7</accession>
<dbReference type="EMBL" id="BSDI01000007">
    <property type="protein sequence ID" value="GLH96696.1"/>
    <property type="molecule type" value="Genomic_DNA"/>
</dbReference>
<dbReference type="PANTHER" id="PTHR43649">
    <property type="entry name" value="ARABINOSE-BINDING PROTEIN-RELATED"/>
    <property type="match status" value="1"/>
</dbReference>
<sequence length="548" mass="61415">MAYQPSRRQVLAAAAGLVALGLAGCGGDDSNETSDLEGKKVGAMEKYGVGDQFKATEALTFSVLYNNHPNYPLKTDWLFWSELTKRTNIKLDPVAVPLSDYAQKRSVLIGAGDAPLLIPKTYRPDENSYVSSGAILPVSDYLDLMPNFKDKIEKWKLQPEIDTMRQADGKFYLLPGVHEKPWADYSLAVRTDILQQLNLQIPKTWDEVYTMLKAMKQAYPALYPFSDRWGKPTPGGAFFSNLGAAYGAPGGWTYQHATWDASTKKYFYTGASDKYKGWVEFVSKLVAEKLMDPESFTQDDDIARQKLANSKSFVIMCNAQTLVNDHRKDLAATNPKATIVKIPLPIGPEGEINPASRLENGMMISTKAKDSKNFVAMMQFVDWLWYSDEGQVFARLGVEGTTWVKGASGQPELSPNVDMVGLHPQAPKHLQKDFGFGNGVFAYGGKPELVQAFFSTEEKEFQAVMNARKQGPWVTPPPAPFTDEEREQATLWESGLKDFVFQQTLKFILGQRPIAEWDAYKTELKSKNMDAYMELVQKAYDRYQKEHG</sequence>
<evidence type="ECO:0000256" key="5">
    <source>
        <dbReference type="ARBA" id="ARBA00023288"/>
    </source>
</evidence>
<evidence type="ECO:0000256" key="4">
    <source>
        <dbReference type="ARBA" id="ARBA00023139"/>
    </source>
</evidence>
<keyword evidence="3" id="KW-0472">Membrane</keyword>
<evidence type="ECO:0000256" key="3">
    <source>
        <dbReference type="ARBA" id="ARBA00023136"/>
    </source>
</evidence>
<reference evidence="6" key="1">
    <citation type="submission" date="2022-12" db="EMBL/GenBank/DDBJ databases">
        <title>New Phytohabitans aurantiacus sp. RD004123 nov., an actinomycete isolated from soil.</title>
        <authorList>
            <person name="Triningsih D.W."/>
            <person name="Harunari E."/>
            <person name="Igarashi Y."/>
        </authorList>
    </citation>
    <scope>NUCLEOTIDE SEQUENCE</scope>
    <source>
        <strain evidence="6">RD004123</strain>
    </source>
</reference>
<dbReference type="PROSITE" id="PS51257">
    <property type="entry name" value="PROKAR_LIPOPROTEIN"/>
    <property type="match status" value="1"/>
</dbReference>
<dbReference type="Proteomes" id="UP001144280">
    <property type="component" value="Unassembled WGS sequence"/>
</dbReference>
<gene>
    <name evidence="6" type="ORF">Pa4123_19700</name>
</gene>
<dbReference type="RefSeq" id="WP_281893962.1">
    <property type="nucleotide sequence ID" value="NZ_BSDI01000007.1"/>
</dbReference>
<keyword evidence="2" id="KW-0732">Signal</keyword>
<evidence type="ECO:0000256" key="2">
    <source>
        <dbReference type="ARBA" id="ARBA00022729"/>
    </source>
</evidence>
<evidence type="ECO:0000313" key="6">
    <source>
        <dbReference type="EMBL" id="GLH96696.1"/>
    </source>
</evidence>
<keyword evidence="1" id="KW-1003">Cell membrane</keyword>